<organism evidence="1">
    <name type="scientific">Anguilla anguilla</name>
    <name type="common">European freshwater eel</name>
    <name type="synonym">Muraena anguilla</name>
    <dbReference type="NCBI Taxonomy" id="7936"/>
    <lineage>
        <taxon>Eukaryota</taxon>
        <taxon>Metazoa</taxon>
        <taxon>Chordata</taxon>
        <taxon>Craniata</taxon>
        <taxon>Vertebrata</taxon>
        <taxon>Euteleostomi</taxon>
        <taxon>Actinopterygii</taxon>
        <taxon>Neopterygii</taxon>
        <taxon>Teleostei</taxon>
        <taxon>Anguilliformes</taxon>
        <taxon>Anguillidae</taxon>
        <taxon>Anguilla</taxon>
    </lineage>
</organism>
<name>A0A0E9WXW8_ANGAN</name>
<dbReference type="EMBL" id="GBXM01013526">
    <property type="protein sequence ID" value="JAH95051.1"/>
    <property type="molecule type" value="Transcribed_RNA"/>
</dbReference>
<sequence length="79" mass="9386">MLTCFFYVWPFSRIIESTRQLQVCKSLFKIMRMKRYDLVRYSIHTVLLTGITPGKRVVASYPGLIKLQDMKIESFVHQK</sequence>
<proteinExistence type="predicted"/>
<protein>
    <submittedName>
        <fullName evidence="1">Uncharacterized protein</fullName>
    </submittedName>
</protein>
<accession>A0A0E9WXW8</accession>
<dbReference type="AlphaFoldDB" id="A0A0E9WXW8"/>
<reference evidence="1" key="2">
    <citation type="journal article" date="2015" name="Fish Shellfish Immunol.">
        <title>Early steps in the European eel (Anguilla anguilla)-Vibrio vulnificus interaction in the gills: Role of the RtxA13 toxin.</title>
        <authorList>
            <person name="Callol A."/>
            <person name="Pajuelo D."/>
            <person name="Ebbesson L."/>
            <person name="Teles M."/>
            <person name="MacKenzie S."/>
            <person name="Amaro C."/>
        </authorList>
    </citation>
    <scope>NUCLEOTIDE SEQUENCE</scope>
</reference>
<evidence type="ECO:0000313" key="1">
    <source>
        <dbReference type="EMBL" id="JAH95051.1"/>
    </source>
</evidence>
<reference evidence="1" key="1">
    <citation type="submission" date="2014-11" db="EMBL/GenBank/DDBJ databases">
        <authorList>
            <person name="Amaro Gonzalez C."/>
        </authorList>
    </citation>
    <scope>NUCLEOTIDE SEQUENCE</scope>
</reference>